<proteinExistence type="predicted"/>
<evidence type="ECO:0000256" key="1">
    <source>
        <dbReference type="SAM" id="SignalP"/>
    </source>
</evidence>
<accession>A0A972FNV5</accession>
<protein>
    <submittedName>
        <fullName evidence="2">Porin family protein</fullName>
    </submittedName>
</protein>
<evidence type="ECO:0000313" key="2">
    <source>
        <dbReference type="EMBL" id="NMH29117.1"/>
    </source>
</evidence>
<dbReference type="EMBL" id="JAAMPU010000107">
    <property type="protein sequence ID" value="NMH29117.1"/>
    <property type="molecule type" value="Genomic_DNA"/>
</dbReference>
<reference evidence="2" key="1">
    <citation type="submission" date="2020-02" db="EMBL/GenBank/DDBJ databases">
        <title>Flavobacterium sp. genome.</title>
        <authorList>
            <person name="Jung H.S."/>
            <person name="Baek J.H."/>
            <person name="Jeon C.O."/>
        </authorList>
    </citation>
    <scope>NUCLEOTIDE SEQUENCE</scope>
    <source>
        <strain evidence="2">SE-s28</strain>
    </source>
</reference>
<feature type="signal peptide" evidence="1">
    <location>
        <begin position="1"/>
        <end position="18"/>
    </location>
</feature>
<keyword evidence="3" id="KW-1185">Reference proteome</keyword>
<organism evidence="2 3">
    <name type="scientific">Flavobacterium silvaticum</name>
    <dbReference type="NCBI Taxonomy" id="1852020"/>
    <lineage>
        <taxon>Bacteria</taxon>
        <taxon>Pseudomonadati</taxon>
        <taxon>Bacteroidota</taxon>
        <taxon>Flavobacteriia</taxon>
        <taxon>Flavobacteriales</taxon>
        <taxon>Flavobacteriaceae</taxon>
        <taxon>Flavobacterium</taxon>
    </lineage>
</organism>
<evidence type="ECO:0000313" key="3">
    <source>
        <dbReference type="Proteomes" id="UP000712080"/>
    </source>
</evidence>
<dbReference type="RefSeq" id="WP_169528206.1">
    <property type="nucleotide sequence ID" value="NZ_JAAMPU010000107.1"/>
</dbReference>
<keyword evidence="1" id="KW-0732">Signal</keyword>
<dbReference type="Proteomes" id="UP000712080">
    <property type="component" value="Unassembled WGS sequence"/>
</dbReference>
<comment type="caution">
    <text evidence="2">The sequence shown here is derived from an EMBL/GenBank/DDBJ whole genome shotgun (WGS) entry which is preliminary data.</text>
</comment>
<dbReference type="AlphaFoldDB" id="A0A972FNV5"/>
<gene>
    <name evidence="2" type="ORF">G6047_13830</name>
</gene>
<sequence length="202" mass="22717">MRHLCSAMLLIVAFASHAQDEKIHFRPIFRANLAFPLAVGDNYINRENNDGGGGFVSVYLLEYRKFQLGLGIGGINFTGKQRYDGSEKSNTYMSGGPMLRYEIPISKRIKVYPEVSAGIGLIFNDWEEPGASDIKGGFLLSYGFGRKFSLIAGSAYQYGKISVETRSDVKNYYSDFRDFQFYFGVQIDFKPRTKTSGNESKN</sequence>
<name>A0A972FNV5_9FLAO</name>
<feature type="chain" id="PRO_5036940754" evidence="1">
    <location>
        <begin position="19"/>
        <end position="202"/>
    </location>
</feature>